<evidence type="ECO:0000313" key="3">
    <source>
        <dbReference type="Proteomes" id="UP000049685"/>
    </source>
</evidence>
<feature type="domain" description="MobA-like NTP transferase" evidence="1">
    <location>
        <begin position="4"/>
        <end position="162"/>
    </location>
</feature>
<dbReference type="Gene3D" id="3.90.550.10">
    <property type="entry name" value="Spore Coat Polysaccharide Biosynthesis Protein SpsA, Chain A"/>
    <property type="match status" value="1"/>
</dbReference>
<organism evidence="2 3">
    <name type="scientific">Paraclostridium sordellii</name>
    <name type="common">Clostridium sordellii</name>
    <dbReference type="NCBI Taxonomy" id="1505"/>
    <lineage>
        <taxon>Bacteria</taxon>
        <taxon>Bacillati</taxon>
        <taxon>Bacillota</taxon>
        <taxon>Clostridia</taxon>
        <taxon>Peptostreptococcales</taxon>
        <taxon>Peptostreptococcaceae</taxon>
        <taxon>Paraclostridium</taxon>
    </lineage>
</organism>
<comment type="caution">
    <text evidence="2">The sequence shown here is derived from an EMBL/GenBank/DDBJ whole genome shotgun (WGS) entry which is preliminary data.</text>
</comment>
<dbReference type="GO" id="GO:0016779">
    <property type="term" value="F:nucleotidyltransferase activity"/>
    <property type="evidence" value="ECO:0007669"/>
    <property type="project" value="UniProtKB-ARBA"/>
</dbReference>
<dbReference type="InterPro" id="IPR017696">
    <property type="entry name" value="Mo_hydrolase_YgfJ"/>
</dbReference>
<protein>
    <submittedName>
        <fullName evidence="2">Molybdopterin-guanine dinucleotide biosynthesis protein</fullName>
    </submittedName>
</protein>
<dbReference type="CDD" id="cd04182">
    <property type="entry name" value="GT_2_like_f"/>
    <property type="match status" value="1"/>
</dbReference>
<gene>
    <name evidence="2" type="ORF">UMC4404_16321</name>
</gene>
<dbReference type="SUPFAM" id="SSF53448">
    <property type="entry name" value="Nucleotide-diphospho-sugar transferases"/>
    <property type="match status" value="1"/>
</dbReference>
<dbReference type="RefSeq" id="WP_057558785.1">
    <property type="nucleotide sequence ID" value="NZ_CDNY01000003.1"/>
</dbReference>
<dbReference type="EMBL" id="CDNY01000003">
    <property type="protein sequence ID" value="CEO33652.1"/>
    <property type="molecule type" value="Genomic_DNA"/>
</dbReference>
<dbReference type="Proteomes" id="UP000049685">
    <property type="component" value="Unassembled WGS sequence"/>
</dbReference>
<dbReference type="NCBIfam" id="TIGR03310">
    <property type="entry name" value="matur_MocA_YgfJ"/>
    <property type="match status" value="1"/>
</dbReference>
<accession>A0A9P1L063</accession>
<reference evidence="3" key="1">
    <citation type="submission" date="2015-01" db="EMBL/GenBank/DDBJ databases">
        <authorList>
            <person name="Aslett A.Martin."/>
            <person name="De Silva Nishadi"/>
        </authorList>
    </citation>
    <scope>NUCLEOTIDE SEQUENCE [LARGE SCALE GENOMIC DNA]</scope>
    <source>
        <strain evidence="3">UMC4404</strain>
    </source>
</reference>
<dbReference type="AlphaFoldDB" id="A0A9P1L063"/>
<dbReference type="PANTHER" id="PTHR43777">
    <property type="entry name" value="MOLYBDENUM COFACTOR CYTIDYLYLTRANSFERASE"/>
    <property type="match status" value="1"/>
</dbReference>
<sequence length="190" mass="21945">MINAIVMASGFSTRMGKNKLLMKYRGKTIIENVFDAISKCDFNEVVVVSQYEEILSIAKQYNFKDVLNENADIGQSESIKLGIRNSKICEGYMFFVGDQPFLDEFDIKKLISKFKDDKSKIIIPAYENRKGNPVIFPSSLENNLMMLKKDEKGKKVISEYDKIEYVKVKEKTLLDIDTQEDYDCLINLYQ</sequence>
<dbReference type="InterPro" id="IPR025877">
    <property type="entry name" value="MobA-like_NTP_Trfase"/>
</dbReference>
<dbReference type="InterPro" id="IPR029044">
    <property type="entry name" value="Nucleotide-diphossugar_trans"/>
</dbReference>
<proteinExistence type="predicted"/>
<name>A0A9P1L063_PARSO</name>
<evidence type="ECO:0000313" key="2">
    <source>
        <dbReference type="EMBL" id="CEO33652.1"/>
    </source>
</evidence>
<dbReference type="PANTHER" id="PTHR43777:SF1">
    <property type="entry name" value="MOLYBDENUM COFACTOR CYTIDYLYLTRANSFERASE"/>
    <property type="match status" value="1"/>
</dbReference>
<dbReference type="Pfam" id="PF12804">
    <property type="entry name" value="NTP_transf_3"/>
    <property type="match status" value="1"/>
</dbReference>
<evidence type="ECO:0000259" key="1">
    <source>
        <dbReference type="Pfam" id="PF12804"/>
    </source>
</evidence>